<evidence type="ECO:0000313" key="2">
    <source>
        <dbReference type="Proteomes" id="UP001331761"/>
    </source>
</evidence>
<comment type="caution">
    <text evidence="1">The sequence shown here is derived from an EMBL/GenBank/DDBJ whole genome shotgun (WGS) entry which is preliminary data.</text>
</comment>
<name>A0AAN8IP68_TRICO</name>
<dbReference type="AlphaFoldDB" id="A0AAN8IP68"/>
<gene>
    <name evidence="1" type="ORF">GCK32_011798</name>
</gene>
<proteinExistence type="predicted"/>
<dbReference type="Proteomes" id="UP001331761">
    <property type="component" value="Unassembled WGS sequence"/>
</dbReference>
<organism evidence="1 2">
    <name type="scientific">Trichostrongylus colubriformis</name>
    <name type="common">Black scour worm</name>
    <dbReference type="NCBI Taxonomy" id="6319"/>
    <lineage>
        <taxon>Eukaryota</taxon>
        <taxon>Metazoa</taxon>
        <taxon>Ecdysozoa</taxon>
        <taxon>Nematoda</taxon>
        <taxon>Chromadorea</taxon>
        <taxon>Rhabditida</taxon>
        <taxon>Rhabditina</taxon>
        <taxon>Rhabditomorpha</taxon>
        <taxon>Strongyloidea</taxon>
        <taxon>Trichostrongylidae</taxon>
        <taxon>Trichostrongylus</taxon>
    </lineage>
</organism>
<reference evidence="1 2" key="1">
    <citation type="submission" date="2019-10" db="EMBL/GenBank/DDBJ databases">
        <title>Assembly and Annotation for the nematode Trichostrongylus colubriformis.</title>
        <authorList>
            <person name="Martin J."/>
        </authorList>
    </citation>
    <scope>NUCLEOTIDE SEQUENCE [LARGE SCALE GENOMIC DNA]</scope>
    <source>
        <strain evidence="1">G859</strain>
        <tissue evidence="1">Whole worm</tissue>
    </source>
</reference>
<evidence type="ECO:0000313" key="1">
    <source>
        <dbReference type="EMBL" id="KAK5978168.1"/>
    </source>
</evidence>
<dbReference type="EMBL" id="WIXE01009763">
    <property type="protein sequence ID" value="KAK5978168.1"/>
    <property type="molecule type" value="Genomic_DNA"/>
</dbReference>
<sequence length="92" mass="10731">MAQYQQNWAKVFTERQFFSIQASHLEGFVTVQVGFLENEPVQMDARVPVRVCLKSSAMHPIRFTYNRLYATTQLEDKMTLRRKGVVLNSHPN</sequence>
<keyword evidence="2" id="KW-1185">Reference proteome</keyword>
<protein>
    <submittedName>
        <fullName evidence="1">Uncharacterized protein</fullName>
    </submittedName>
</protein>
<accession>A0AAN8IP68</accession>